<organism evidence="2 3">
    <name type="scientific">Nonomuraea rubra</name>
    <dbReference type="NCBI Taxonomy" id="46180"/>
    <lineage>
        <taxon>Bacteria</taxon>
        <taxon>Bacillati</taxon>
        <taxon>Actinomycetota</taxon>
        <taxon>Actinomycetes</taxon>
        <taxon>Streptosporangiales</taxon>
        <taxon>Streptosporangiaceae</taxon>
        <taxon>Nonomuraea</taxon>
    </lineage>
</organism>
<protein>
    <recommendedName>
        <fullName evidence="4">Hemerythrin</fullName>
    </recommendedName>
</protein>
<evidence type="ECO:0000256" key="1">
    <source>
        <dbReference type="SAM" id="MobiDB-lite"/>
    </source>
</evidence>
<comment type="caution">
    <text evidence="2">The sequence shown here is derived from an EMBL/GenBank/DDBJ whole genome shotgun (WGS) entry which is preliminary data.</text>
</comment>
<dbReference type="InterPro" id="IPR012349">
    <property type="entry name" value="Split_barrel_FMN-bd"/>
</dbReference>
<evidence type="ECO:0000313" key="2">
    <source>
        <dbReference type="EMBL" id="MBB6551747.1"/>
    </source>
</evidence>
<gene>
    <name evidence="2" type="ORF">HD593_006542</name>
</gene>
<dbReference type="RefSeq" id="WP_185105762.1">
    <property type="nucleotide sequence ID" value="NZ_JACHMI010000001.1"/>
</dbReference>
<feature type="region of interest" description="Disordered" evidence="1">
    <location>
        <begin position="159"/>
        <end position="180"/>
    </location>
</feature>
<dbReference type="SUPFAM" id="SSF50475">
    <property type="entry name" value="FMN-binding split barrel"/>
    <property type="match status" value="1"/>
</dbReference>
<dbReference type="Proteomes" id="UP000565579">
    <property type="component" value="Unassembled WGS sequence"/>
</dbReference>
<evidence type="ECO:0000313" key="3">
    <source>
        <dbReference type="Proteomes" id="UP000565579"/>
    </source>
</evidence>
<proteinExistence type="predicted"/>
<name>A0A7X0U1G9_9ACTN</name>
<evidence type="ECO:0008006" key="4">
    <source>
        <dbReference type="Google" id="ProtNLM"/>
    </source>
</evidence>
<sequence length="314" mass="34579">MLTLPDVLTRTLQDALVCSYTSLTRDGRPITWPVVPYIGERGTLDVTTGLTYPDKAERARRDPRVALLYTGDPVIVLVQGRATVRDADLQANTDRYVRESLAKTPAGFAGLPWFLVKRLTWYFARIYVEVTPERLTWWPGGDLTRAPQTWVCPPGVAVPPSDPAPTGPRLPGRSTPPADWRPYARRAERLGRPEVSLLAGGLPVTVPAREFTATAGGYEVRLPAGVEAASGPVCLTFHQYGPGMRWQENVVMVGAATAAGDRLSVTVERALPDWSLPSDRRGRSFLEHGSQLRRRLKAEAGRRSQPVPEVRRPA</sequence>
<feature type="region of interest" description="Disordered" evidence="1">
    <location>
        <begin position="295"/>
        <end position="314"/>
    </location>
</feature>
<reference evidence="2 3" key="1">
    <citation type="submission" date="2020-08" db="EMBL/GenBank/DDBJ databases">
        <title>Sequencing the genomes of 1000 actinobacteria strains.</title>
        <authorList>
            <person name="Klenk H.-P."/>
        </authorList>
    </citation>
    <scope>NUCLEOTIDE SEQUENCE [LARGE SCALE GENOMIC DNA]</scope>
    <source>
        <strain evidence="2 3">DSM 43768</strain>
    </source>
</reference>
<feature type="compositionally biased region" description="Pro residues" evidence="1">
    <location>
        <begin position="159"/>
        <end position="168"/>
    </location>
</feature>
<dbReference type="EMBL" id="JACHMI010000001">
    <property type="protein sequence ID" value="MBB6551747.1"/>
    <property type="molecule type" value="Genomic_DNA"/>
</dbReference>
<keyword evidence="3" id="KW-1185">Reference proteome</keyword>
<accession>A0A7X0U1G9</accession>
<dbReference type="AlphaFoldDB" id="A0A7X0U1G9"/>
<dbReference type="Gene3D" id="2.30.110.10">
    <property type="entry name" value="Electron Transport, Fmn-binding Protein, Chain A"/>
    <property type="match status" value="1"/>
</dbReference>